<accession>A0A0G4HWM3</accession>
<dbReference type="VEuPathDB" id="CryptoDB:Cvel_9076"/>
<dbReference type="AlphaFoldDB" id="A0A0G4HWM3"/>
<evidence type="ECO:0000313" key="1">
    <source>
        <dbReference type="EMBL" id="CEM48884.1"/>
    </source>
</evidence>
<name>A0A0G4HWM3_9ALVE</name>
<gene>
    <name evidence="1" type="ORF">Cvel_9076</name>
</gene>
<dbReference type="PhylomeDB" id="A0A0G4HWM3"/>
<protein>
    <submittedName>
        <fullName evidence="1">Uncharacterized protein</fullName>
    </submittedName>
</protein>
<proteinExistence type="predicted"/>
<sequence length="193" mass="22174">MVAYWGDRTWSHEAGDEWNLIQWKSEREIIQEPARGWGKEQRNEGWGRVAGETYEPGSVDCDDQGVVGGGEDVEEEWEGGEFSSEDEDAILDSSHAGELSALKMLAKELWRSLFLIDELTGKFPEVNVYIDSEALYACLRSGKVTKEPQLQPELDYVIQTFRKMGMDPSKNVVWTPRKLNRADWMTKPVWREK</sequence>
<organism evidence="1">
    <name type="scientific">Chromera velia CCMP2878</name>
    <dbReference type="NCBI Taxonomy" id="1169474"/>
    <lineage>
        <taxon>Eukaryota</taxon>
        <taxon>Sar</taxon>
        <taxon>Alveolata</taxon>
        <taxon>Colpodellida</taxon>
        <taxon>Chromeraceae</taxon>
        <taxon>Chromera</taxon>
    </lineage>
</organism>
<reference evidence="1" key="1">
    <citation type="submission" date="2014-11" db="EMBL/GenBank/DDBJ databases">
        <authorList>
            <person name="Otto D Thomas"/>
            <person name="Naeem Raeece"/>
        </authorList>
    </citation>
    <scope>NUCLEOTIDE SEQUENCE</scope>
</reference>
<dbReference type="EMBL" id="CDMZ01004178">
    <property type="protein sequence ID" value="CEM48884.1"/>
    <property type="molecule type" value="Genomic_DNA"/>
</dbReference>